<feature type="region of interest" description="Disordered" evidence="1">
    <location>
        <begin position="1"/>
        <end position="38"/>
    </location>
</feature>
<organism evidence="2 3">
    <name type="scientific">Xylophilus ampelinus</name>
    <dbReference type="NCBI Taxonomy" id="54067"/>
    <lineage>
        <taxon>Bacteria</taxon>
        <taxon>Pseudomonadati</taxon>
        <taxon>Pseudomonadota</taxon>
        <taxon>Betaproteobacteria</taxon>
        <taxon>Burkholderiales</taxon>
        <taxon>Xylophilus</taxon>
    </lineage>
</organism>
<evidence type="ECO:0000313" key="2">
    <source>
        <dbReference type="EMBL" id="PYE78069.1"/>
    </source>
</evidence>
<keyword evidence="3" id="KW-1185">Reference proteome</keyword>
<gene>
    <name evidence="2" type="ORF">DFQ15_110100</name>
</gene>
<evidence type="ECO:0000313" key="3">
    <source>
        <dbReference type="Proteomes" id="UP000247540"/>
    </source>
</evidence>
<proteinExistence type="predicted"/>
<accession>A0A318SMH9</accession>
<dbReference type="EMBL" id="QJTC01000010">
    <property type="protein sequence ID" value="PYE78069.1"/>
    <property type="molecule type" value="Genomic_DNA"/>
</dbReference>
<dbReference type="Proteomes" id="UP000247540">
    <property type="component" value="Unassembled WGS sequence"/>
</dbReference>
<dbReference type="AlphaFoldDB" id="A0A318SMH9"/>
<comment type="caution">
    <text evidence="2">The sequence shown here is derived from an EMBL/GenBank/DDBJ whole genome shotgun (WGS) entry which is preliminary data.</text>
</comment>
<feature type="compositionally biased region" description="Pro residues" evidence="1">
    <location>
        <begin position="22"/>
        <end position="36"/>
    </location>
</feature>
<name>A0A318SMH9_9BURK</name>
<protein>
    <submittedName>
        <fullName evidence="2">Uncharacterized protein</fullName>
    </submittedName>
</protein>
<feature type="region of interest" description="Disordered" evidence="1">
    <location>
        <begin position="120"/>
        <end position="139"/>
    </location>
</feature>
<sequence>MTMIEPRTSNTGIRIDEGPAADPSPPPVRSTVPPTPERGLLMLSRRPARAQPGEIAVASPPPAAPRQRDIVRKLKGLLRPINTPAGRQDRYDKGIGVAAYAKTKLFNPFHRTDVSARPTVGRHVRSDGDAVPSMPSKMSGAARTATALAVEGPRLRALKQAPDLQAMLAGAYPDAQPYERTALADSLTDIARSGGLTSPELHLLSGALMQAHPLDMSEAAACLAGLCELRLVEALAHPSSSPPTDEARLAWAFAAALVALVPGKAIDLLDKVTDGALNGNAGEGGARRAPWNAQQRDGVLCYLIAAREIGGTAVDPHSIYAMERLAACIDESRRQAHRDGAVARKKDVWPGRAGAALPLHEDAGGSSAVRLNLYEKALLAVHDMLDPAVTEVHGCAFAAYRVLNGLASGQATNADGSQSDEHYIMARTRKGRTWMDRARAPRGRRAAFKLALTHRGKSPYLVVNKVVSPQGMDARMTLSHNNGIHHGRAMKDMIGTLEQALDQRGGPGGSPLPTRKHPIPASAVRPDEVEGLTTLRNLVRRSLLSEARGEVGPLFTRYNLSRAIPPDRIDAARAAVLDCIRPADGAAGSPPRWPQDITAAVDALLADAGSAPPDASDVEEGGEASWTGTAQNRPLTPQCLLDWAADVGGPRDEAAAMELEPGEAAFGEPDWARFASSYARVARNEAPEPEIVSLEGKSHKDACLVIAEMIRGKHAGDNSGEELASSFTLEHGGNSGFNTGSVMQRICGVLLGFFRCHVDAGVQHTRRVSFESRNAAERSGIVMRVQTFVRMSLGAGGLAGIKGSAGPVGGSVAVGVSASHVWKLASEEGVNWNFPRDRSGGLANDQQLADKKARLFLLLNGVADPQGGPYRLPGNPEDRSTGGLPDLINLALQEFGPSLSINRYKVEQSLEMGPTLEVAAGAGVSKGPVVVGLAPTKLFHDVRTSVMHQKDLTGSYRVDRETRHEHVVDRATGALAMLLGQANDWEQAGSVGTLDAVVSVSPLAQGAVDVRRKGVAEATVRISRNHKTLPTSYLSTSYDRPNDFYKAYGARLESNVEDMNKKFYPGRHAEDAARERGKQMAALGQFVGRHATRQDMTMKFADWYELGDYDDSDTALRAQAHLDGARGDAVQAAAARAEADQLLREPGNQESRYVIALNTRSVGMTLGVNGQLGATHNGQYTYTERSPDFI</sequence>
<feature type="region of interest" description="Disordered" evidence="1">
    <location>
        <begin position="608"/>
        <end position="633"/>
    </location>
</feature>
<reference evidence="2 3" key="1">
    <citation type="submission" date="2018-06" db="EMBL/GenBank/DDBJ databases">
        <title>Genomic Encyclopedia of Type Strains, Phase III (KMG-III): the genomes of soil and plant-associated and newly described type strains.</title>
        <authorList>
            <person name="Whitman W."/>
        </authorList>
    </citation>
    <scope>NUCLEOTIDE SEQUENCE [LARGE SCALE GENOMIC DNA]</scope>
    <source>
        <strain evidence="2 3">CECT 7646</strain>
    </source>
</reference>
<evidence type="ECO:0000256" key="1">
    <source>
        <dbReference type="SAM" id="MobiDB-lite"/>
    </source>
</evidence>